<keyword evidence="2" id="KW-1185">Reference proteome</keyword>
<organism evidence="1 2">
    <name type="scientific">Leucogyrophana mollusca</name>
    <dbReference type="NCBI Taxonomy" id="85980"/>
    <lineage>
        <taxon>Eukaryota</taxon>
        <taxon>Fungi</taxon>
        <taxon>Dikarya</taxon>
        <taxon>Basidiomycota</taxon>
        <taxon>Agaricomycotina</taxon>
        <taxon>Agaricomycetes</taxon>
        <taxon>Agaricomycetidae</taxon>
        <taxon>Boletales</taxon>
        <taxon>Boletales incertae sedis</taxon>
        <taxon>Leucogyrophana</taxon>
    </lineage>
</organism>
<sequence>MLHRAWDFNIEEKESEFKDDLREASGIGRKKKKKSGRQYGPTLSHQVRALIGEGNQAYVDNDLPGAIRIMQEVIRIEPRASSAWAVLAQCYADTGEPQKALQLRIMAAHLKHDAEEWDRLANQSRDLGYNQQALYCYSKLYSLDPTNVDALWGRASLAKEMCDLRTARHSYLAILKHVPHNITVLTELRPILIELSELALCASLYQDALSHHQTIRPLGHAIDPELNDASTSATFGFIEILVLADLYNTMREHERAIDTIRRGCRWLQGRASQKFWDMCEDDREYDLPNEDGDTGVPQRLGDVQPGMYPLDVNARHRLAIARIKLGEVDEGKMHANVVLSQDILDYAALFGEIADAFFELEMYADAGPIYEMLGADPATSGLYILLQVAICRRMQGDLREAAEVYKQVIEADPMNNDAKMKLAELYEIMDEPRKALELVYQVIDSRKRKPAHKADGPSDSSEAPQGASLFEEKSRAKVKAAGKGQGRLSLAQLRELEELREKDVMQGYKRIEELWPMILEREPEAEAEREWMLEAEKLVEMFRETRNLFLTTRNFDFRGMFPKRAHGSRQQSDADEDRMASRLELIEQDKHIRKNKDSTQQPSRVDNFRGVSFENWLRIFMQYAFMLAKRHEHELAGEVLRHILLSNAYRSRDLQDTIRLAIISCALFANNYSIVVEQCRKLITGHQFNNEPHRILLATLASGLRSTDSFISSTLQKHILRELRLQDAATKTPESLKWSIINRRYTLAAMKNSDGVDLAKANDGDEGLDDEGDEGAVEDTVGDKKLLTMPTKNNPVPVALYGQITLAAKSYQSALFYLLHAFEYFPDDPVICLCLGIASLGRAMQRQSDNRHHLVTQGMAFLSRYRNLRKSFGDQEVAEIEFNFGRAFQQLGLHSHAVKHYERVLKIAEDRANDMTQDVLVVREAAYNLSLIYVTTGALPLAEALYQRWLSV</sequence>
<evidence type="ECO:0000313" key="1">
    <source>
        <dbReference type="EMBL" id="KAH7927002.1"/>
    </source>
</evidence>
<reference evidence="1" key="1">
    <citation type="journal article" date="2021" name="New Phytol.">
        <title>Evolutionary innovations through gain and loss of genes in the ectomycorrhizal Boletales.</title>
        <authorList>
            <person name="Wu G."/>
            <person name="Miyauchi S."/>
            <person name="Morin E."/>
            <person name="Kuo A."/>
            <person name="Drula E."/>
            <person name="Varga T."/>
            <person name="Kohler A."/>
            <person name="Feng B."/>
            <person name="Cao Y."/>
            <person name="Lipzen A."/>
            <person name="Daum C."/>
            <person name="Hundley H."/>
            <person name="Pangilinan J."/>
            <person name="Johnson J."/>
            <person name="Barry K."/>
            <person name="LaButti K."/>
            <person name="Ng V."/>
            <person name="Ahrendt S."/>
            <person name="Min B."/>
            <person name="Choi I.G."/>
            <person name="Park H."/>
            <person name="Plett J.M."/>
            <person name="Magnuson J."/>
            <person name="Spatafora J.W."/>
            <person name="Nagy L.G."/>
            <person name="Henrissat B."/>
            <person name="Grigoriev I.V."/>
            <person name="Yang Z.L."/>
            <person name="Xu J."/>
            <person name="Martin F.M."/>
        </authorList>
    </citation>
    <scope>NUCLEOTIDE SEQUENCE</scope>
    <source>
        <strain evidence="1">KUC20120723A-06</strain>
    </source>
</reference>
<comment type="caution">
    <text evidence="1">The sequence shown here is derived from an EMBL/GenBank/DDBJ whole genome shotgun (WGS) entry which is preliminary data.</text>
</comment>
<gene>
    <name evidence="1" type="ORF">BV22DRAFT_1111337</name>
</gene>
<dbReference type="EMBL" id="MU266373">
    <property type="protein sequence ID" value="KAH7927002.1"/>
    <property type="molecule type" value="Genomic_DNA"/>
</dbReference>
<name>A0ACB8BQ95_9AGAM</name>
<dbReference type="Proteomes" id="UP000790709">
    <property type="component" value="Unassembled WGS sequence"/>
</dbReference>
<accession>A0ACB8BQ95</accession>
<protein>
    <submittedName>
        <fullName evidence="1">TPR-like protein</fullName>
    </submittedName>
</protein>
<evidence type="ECO:0000313" key="2">
    <source>
        <dbReference type="Proteomes" id="UP000790709"/>
    </source>
</evidence>
<proteinExistence type="predicted"/>